<name>A0A015YII0_BACFG</name>
<dbReference type="AlphaFoldDB" id="A0A015YII0"/>
<evidence type="ECO:0000313" key="2">
    <source>
        <dbReference type="Proteomes" id="UP000022272"/>
    </source>
</evidence>
<dbReference type="Proteomes" id="UP000022272">
    <property type="component" value="Unassembled WGS sequence"/>
</dbReference>
<proteinExistence type="predicted"/>
<dbReference type="EMBL" id="JGDM01000010">
    <property type="protein sequence ID" value="EXZ46280.1"/>
    <property type="molecule type" value="Genomic_DNA"/>
</dbReference>
<accession>A0A015YII0</accession>
<sequence>MNGCGKKGRKNNCVTEIKKRKSCRKIPSFLSRIGEQG</sequence>
<gene>
    <name evidence="1" type="ORF">M076_0518</name>
</gene>
<comment type="caution">
    <text evidence="1">The sequence shown here is derived from an EMBL/GenBank/DDBJ whole genome shotgun (WGS) entry which is preliminary data.</text>
</comment>
<reference evidence="1 2" key="1">
    <citation type="submission" date="2014-02" db="EMBL/GenBank/DDBJ databases">
        <authorList>
            <person name="Sears C."/>
            <person name="Carroll K."/>
            <person name="Sack B.R."/>
            <person name="Qadri F."/>
            <person name="Myers L.L."/>
            <person name="Chung G.-T."/>
            <person name="Escheverria P."/>
            <person name="Fraser C.M."/>
            <person name="Sadzewicz L."/>
            <person name="Shefchek K.A."/>
            <person name="Tallon L."/>
            <person name="Das S.P."/>
            <person name="Daugherty S."/>
            <person name="Mongodin E.F."/>
        </authorList>
    </citation>
    <scope>NUCLEOTIDE SEQUENCE [LARGE SCALE GENOMIC DNA]</scope>
    <source>
        <strain evidence="1 2">2-F-2 #4</strain>
    </source>
</reference>
<protein>
    <submittedName>
        <fullName evidence="1">Uncharacterized protein</fullName>
    </submittedName>
</protein>
<organism evidence="1 2">
    <name type="scientific">Bacteroides fragilis str. 2-F-2 #4</name>
    <dbReference type="NCBI Taxonomy" id="1339280"/>
    <lineage>
        <taxon>Bacteria</taxon>
        <taxon>Pseudomonadati</taxon>
        <taxon>Bacteroidota</taxon>
        <taxon>Bacteroidia</taxon>
        <taxon>Bacteroidales</taxon>
        <taxon>Bacteroidaceae</taxon>
        <taxon>Bacteroides</taxon>
    </lineage>
</organism>
<evidence type="ECO:0000313" key="1">
    <source>
        <dbReference type="EMBL" id="EXZ46280.1"/>
    </source>
</evidence>